<dbReference type="Pfam" id="PF00651">
    <property type="entry name" value="BTB"/>
    <property type="match status" value="1"/>
</dbReference>
<gene>
    <name evidence="4" type="ORF">LOTGIDRAFT_208300</name>
</gene>
<sequence>MESWENRIAVSVLDGFGKYFSAGTFTDIQINVEGEIFHCHKVFLCAISDYFQAMFLSGMKESLDGHVSIADISGSLFRDILAFYYYGKDSIVTMDNAEELLRAASILQMKCLLEKCEDFYLSQLHFDNAWDILKLAKCLNSQSLCQKTTEFIKENFEEVTLEDEFLSADYEDLLTLIKCDELRIKNEDVVSQAVIKWMNCADERKSYAKSLLEFVRLKFVS</sequence>
<dbReference type="CTD" id="20246054"/>
<evidence type="ECO:0000313" key="5">
    <source>
        <dbReference type="Proteomes" id="UP000030746"/>
    </source>
</evidence>
<evidence type="ECO:0000313" key="4">
    <source>
        <dbReference type="EMBL" id="ESP05303.1"/>
    </source>
</evidence>
<feature type="domain" description="BTB" evidence="3">
    <location>
        <begin position="26"/>
        <end position="93"/>
    </location>
</feature>
<evidence type="ECO:0000259" key="3">
    <source>
        <dbReference type="PROSITE" id="PS50097"/>
    </source>
</evidence>
<dbReference type="InterPro" id="IPR011705">
    <property type="entry name" value="BACK"/>
</dbReference>
<dbReference type="SUPFAM" id="SSF54695">
    <property type="entry name" value="POZ domain"/>
    <property type="match status" value="1"/>
</dbReference>
<dbReference type="SMART" id="SM00225">
    <property type="entry name" value="BTB"/>
    <property type="match status" value="1"/>
</dbReference>
<dbReference type="PANTHER" id="PTHR24412">
    <property type="entry name" value="KELCH PROTEIN"/>
    <property type="match status" value="1"/>
</dbReference>
<dbReference type="OMA" id="FTICIED"/>
<dbReference type="Gene3D" id="1.25.40.420">
    <property type="match status" value="1"/>
</dbReference>
<dbReference type="Gene3D" id="3.30.710.10">
    <property type="entry name" value="Potassium Channel Kv1.1, Chain A"/>
    <property type="match status" value="1"/>
</dbReference>
<dbReference type="Proteomes" id="UP000030746">
    <property type="component" value="Unassembled WGS sequence"/>
</dbReference>
<accession>V4B4A9</accession>
<dbReference type="GeneID" id="20246054"/>
<protein>
    <recommendedName>
        <fullName evidence="3">BTB domain-containing protein</fullName>
    </recommendedName>
</protein>
<evidence type="ECO:0000256" key="1">
    <source>
        <dbReference type="ARBA" id="ARBA00022441"/>
    </source>
</evidence>
<dbReference type="Pfam" id="PF07707">
    <property type="entry name" value="BACK"/>
    <property type="match status" value="1"/>
</dbReference>
<keyword evidence="5" id="KW-1185">Reference proteome</keyword>
<dbReference type="HOGENOM" id="CLU_004253_11_0_1"/>
<dbReference type="OrthoDB" id="6134519at2759"/>
<dbReference type="InterPro" id="IPR011333">
    <property type="entry name" value="SKP1/BTB/POZ_sf"/>
</dbReference>
<dbReference type="InterPro" id="IPR000210">
    <property type="entry name" value="BTB/POZ_dom"/>
</dbReference>
<name>V4B4A9_LOTGI</name>
<proteinExistence type="predicted"/>
<feature type="non-terminal residue" evidence="4">
    <location>
        <position position="221"/>
    </location>
</feature>
<dbReference type="SMART" id="SM00875">
    <property type="entry name" value="BACK"/>
    <property type="match status" value="1"/>
</dbReference>
<dbReference type="RefSeq" id="XP_009043848.1">
    <property type="nucleotide sequence ID" value="XM_009045600.1"/>
</dbReference>
<organism evidence="4 5">
    <name type="scientific">Lottia gigantea</name>
    <name type="common">Giant owl limpet</name>
    <dbReference type="NCBI Taxonomy" id="225164"/>
    <lineage>
        <taxon>Eukaryota</taxon>
        <taxon>Metazoa</taxon>
        <taxon>Spiralia</taxon>
        <taxon>Lophotrochozoa</taxon>
        <taxon>Mollusca</taxon>
        <taxon>Gastropoda</taxon>
        <taxon>Patellogastropoda</taxon>
        <taxon>Lottioidea</taxon>
        <taxon>Lottiidae</taxon>
        <taxon>Lottia</taxon>
    </lineage>
</organism>
<keyword evidence="2" id="KW-0677">Repeat</keyword>
<reference evidence="4 5" key="1">
    <citation type="journal article" date="2013" name="Nature">
        <title>Insights into bilaterian evolution from three spiralian genomes.</title>
        <authorList>
            <person name="Simakov O."/>
            <person name="Marletaz F."/>
            <person name="Cho S.J."/>
            <person name="Edsinger-Gonzales E."/>
            <person name="Havlak P."/>
            <person name="Hellsten U."/>
            <person name="Kuo D.H."/>
            <person name="Larsson T."/>
            <person name="Lv J."/>
            <person name="Arendt D."/>
            <person name="Savage R."/>
            <person name="Osoegawa K."/>
            <person name="de Jong P."/>
            <person name="Grimwood J."/>
            <person name="Chapman J.A."/>
            <person name="Shapiro H."/>
            <person name="Aerts A."/>
            <person name="Otillar R.P."/>
            <person name="Terry A.Y."/>
            <person name="Boore J.L."/>
            <person name="Grigoriev I.V."/>
            <person name="Lindberg D.R."/>
            <person name="Seaver E.C."/>
            <person name="Weisblat D.A."/>
            <person name="Putnam N.H."/>
            <person name="Rokhsar D.S."/>
        </authorList>
    </citation>
    <scope>NUCLEOTIDE SEQUENCE [LARGE SCALE GENOMIC DNA]</scope>
</reference>
<dbReference type="EMBL" id="KB199650">
    <property type="protein sequence ID" value="ESP05303.1"/>
    <property type="molecule type" value="Genomic_DNA"/>
</dbReference>
<dbReference type="KEGG" id="lgi:LOTGIDRAFT_208300"/>
<keyword evidence="1" id="KW-0880">Kelch repeat</keyword>
<dbReference type="AlphaFoldDB" id="V4B4A9"/>
<dbReference type="PANTHER" id="PTHR24412:SF172">
    <property type="entry name" value="KELCH-LIKE PROTEIN 10"/>
    <property type="match status" value="1"/>
</dbReference>
<evidence type="ECO:0000256" key="2">
    <source>
        <dbReference type="ARBA" id="ARBA00022737"/>
    </source>
</evidence>
<dbReference type="PROSITE" id="PS50097">
    <property type="entry name" value="BTB"/>
    <property type="match status" value="1"/>
</dbReference>